<keyword evidence="3" id="KW-1185">Reference proteome</keyword>
<reference evidence="2 3" key="1">
    <citation type="submission" date="2018-08" db="EMBL/GenBank/DDBJ databases">
        <authorList>
            <person name="Laetsch R D."/>
            <person name="Stevens L."/>
            <person name="Kumar S."/>
            <person name="Blaxter L. M."/>
        </authorList>
    </citation>
    <scope>NUCLEOTIDE SEQUENCE [LARGE SCALE GENOMIC DNA]</scope>
</reference>
<evidence type="ECO:0000313" key="2">
    <source>
        <dbReference type="EMBL" id="VBB34625.1"/>
    </source>
</evidence>
<protein>
    <recommendedName>
        <fullName evidence="1">VWFD domain-containing protein</fullName>
    </recommendedName>
</protein>
<dbReference type="PANTHER" id="PTHR37860">
    <property type="entry name" value="AGAP008810-PA"/>
    <property type="match status" value="1"/>
</dbReference>
<dbReference type="SMART" id="SM00216">
    <property type="entry name" value="VWD"/>
    <property type="match status" value="1"/>
</dbReference>
<dbReference type="AlphaFoldDB" id="A0A498SWV7"/>
<sequence>RLSPGEYELQVTVPYDISSLSEVLSILHPQHFIALKSAMIESFGLSLKDQEFAQSLTDTIYTYKSTKLNPWKIISLHESIAYIINGNRFITFDGRVFAFHARCEYLLASDLRTQRFALLAIFSSQGHLDAIKIELRGEEMILYKTGNAYVNGAPITSMPWQKIDGIDGVILISIYRKDHWTILKTYEGLYIRCNSQYDICEIILPGRMHGRSNGLLGSNDNEPSNDYNLVDNTPNDQLNVLAEHWAINGECRVNQARDLTYRDDDRCQEYFQNSDSPLQRCFTQIRPKPFEQICSNGGKQQHCTATSAYLQICSNAGIITTLPHECVKCDGDLHLDDEKRIEKSVTEHDVVFVVEERKCMDHHKDKIARIVQKINQEQRLVRFGWVGFGGEGIHHEPLVHYEQNEALLDASTFIKQTQKTFEPTSGIEMPHNCPK</sequence>
<dbReference type="PROSITE" id="PS51233">
    <property type="entry name" value="VWFD"/>
    <property type="match status" value="1"/>
</dbReference>
<evidence type="ECO:0000313" key="3">
    <source>
        <dbReference type="Proteomes" id="UP000276991"/>
    </source>
</evidence>
<feature type="domain" description="VWFD" evidence="1">
    <location>
        <begin position="79"/>
        <end position="252"/>
    </location>
</feature>
<feature type="non-terminal residue" evidence="2">
    <location>
        <position position="435"/>
    </location>
</feature>
<feature type="non-terminal residue" evidence="2">
    <location>
        <position position="1"/>
    </location>
</feature>
<dbReference type="InterPro" id="IPR001846">
    <property type="entry name" value="VWF_type-D"/>
</dbReference>
<accession>A0A498SWV7</accession>
<dbReference type="STRING" id="6277.A0A498SWV7"/>
<dbReference type="OrthoDB" id="6484170at2759"/>
<evidence type="ECO:0000259" key="1">
    <source>
        <dbReference type="PROSITE" id="PS51233"/>
    </source>
</evidence>
<gene>
    <name evidence="2" type="ORF">NAV_LOCUS9416</name>
</gene>
<dbReference type="Pfam" id="PF00094">
    <property type="entry name" value="VWD"/>
    <property type="match status" value="1"/>
</dbReference>
<dbReference type="Proteomes" id="UP000276991">
    <property type="component" value="Unassembled WGS sequence"/>
</dbReference>
<dbReference type="PANTHER" id="PTHR37860:SF2">
    <property type="entry name" value="VITELLOGENIN DOMAIN-CONTAINING PROTEIN"/>
    <property type="match status" value="1"/>
</dbReference>
<proteinExistence type="predicted"/>
<name>A0A498SWV7_ACAVI</name>
<organism evidence="2 3">
    <name type="scientific">Acanthocheilonema viteae</name>
    <name type="common">Filarial nematode worm</name>
    <name type="synonym">Dipetalonema viteae</name>
    <dbReference type="NCBI Taxonomy" id="6277"/>
    <lineage>
        <taxon>Eukaryota</taxon>
        <taxon>Metazoa</taxon>
        <taxon>Ecdysozoa</taxon>
        <taxon>Nematoda</taxon>
        <taxon>Chromadorea</taxon>
        <taxon>Rhabditida</taxon>
        <taxon>Spirurina</taxon>
        <taxon>Spiruromorpha</taxon>
        <taxon>Filarioidea</taxon>
        <taxon>Onchocercidae</taxon>
        <taxon>Acanthocheilonema</taxon>
    </lineage>
</organism>
<dbReference type="EMBL" id="UPTC01003802">
    <property type="protein sequence ID" value="VBB34625.1"/>
    <property type="molecule type" value="Genomic_DNA"/>
</dbReference>